<evidence type="ECO:0000313" key="2">
    <source>
        <dbReference type="EnsemblPlants" id="PGSC0003DMT400093032"/>
    </source>
</evidence>
<organism evidence="2 3">
    <name type="scientific">Solanum tuberosum</name>
    <name type="common">Potato</name>
    <dbReference type="NCBI Taxonomy" id="4113"/>
    <lineage>
        <taxon>Eukaryota</taxon>
        <taxon>Viridiplantae</taxon>
        <taxon>Streptophyta</taxon>
        <taxon>Embryophyta</taxon>
        <taxon>Tracheophyta</taxon>
        <taxon>Spermatophyta</taxon>
        <taxon>Magnoliopsida</taxon>
        <taxon>eudicotyledons</taxon>
        <taxon>Gunneridae</taxon>
        <taxon>Pentapetalae</taxon>
        <taxon>asterids</taxon>
        <taxon>lamiids</taxon>
        <taxon>Solanales</taxon>
        <taxon>Solanaceae</taxon>
        <taxon>Solanoideae</taxon>
        <taxon>Solaneae</taxon>
        <taxon>Solanum</taxon>
    </lineage>
</organism>
<dbReference type="AlphaFoldDB" id="M1DR42"/>
<name>M1DR42_SOLTU</name>
<dbReference type="HOGENOM" id="CLU_1734689_0_0_1"/>
<proteinExistence type="predicted"/>
<dbReference type="Proteomes" id="UP000011115">
    <property type="component" value="Unassembled WGS sequence"/>
</dbReference>
<sequence>MSVKEYALKFTFFSKYAPSIVSIQRDKMNRFLLGLSDMVAKECRMEMLVGNMDISILLIHTEQMEDEKLKEEKAREKKRSRMDGDKSFHDGSNGHGHNGPTLAGIIPPHLLARDQCVELRDSNSHFTTHFQPMTLRNYPFTLRSVSGVLLA</sequence>
<keyword evidence="3" id="KW-1185">Reference proteome</keyword>
<reference evidence="3" key="1">
    <citation type="journal article" date="2011" name="Nature">
        <title>Genome sequence and analysis of the tuber crop potato.</title>
        <authorList>
            <consortium name="The Potato Genome Sequencing Consortium"/>
        </authorList>
    </citation>
    <scope>NUCLEOTIDE SEQUENCE [LARGE SCALE GENOMIC DNA]</scope>
    <source>
        <strain evidence="3">cv. DM1-3 516 R44</strain>
    </source>
</reference>
<feature type="compositionally biased region" description="Basic and acidic residues" evidence="1">
    <location>
        <begin position="67"/>
        <end position="89"/>
    </location>
</feature>
<accession>M1DR42</accession>
<evidence type="ECO:0000256" key="1">
    <source>
        <dbReference type="SAM" id="MobiDB-lite"/>
    </source>
</evidence>
<reference evidence="2" key="2">
    <citation type="submission" date="2015-06" db="UniProtKB">
        <authorList>
            <consortium name="EnsemblPlants"/>
        </authorList>
    </citation>
    <scope>IDENTIFICATION</scope>
    <source>
        <strain evidence="2">DM1-3 516 R44</strain>
    </source>
</reference>
<dbReference type="InParanoid" id="M1DR42"/>
<dbReference type="PaxDb" id="4113-PGSC0003DMT400093032"/>
<protein>
    <submittedName>
        <fullName evidence="2">Gag-pol polyprotein</fullName>
    </submittedName>
</protein>
<dbReference type="EnsemblPlants" id="PGSC0003DMT400093032">
    <property type="protein sequence ID" value="PGSC0003DMT400093032"/>
    <property type="gene ID" value="PGSC0003DMG400042603"/>
</dbReference>
<dbReference type="Gramene" id="PGSC0003DMT400093032">
    <property type="protein sequence ID" value="PGSC0003DMT400093032"/>
    <property type="gene ID" value="PGSC0003DMG400042603"/>
</dbReference>
<feature type="region of interest" description="Disordered" evidence="1">
    <location>
        <begin position="67"/>
        <end position="100"/>
    </location>
</feature>
<evidence type="ECO:0000313" key="3">
    <source>
        <dbReference type="Proteomes" id="UP000011115"/>
    </source>
</evidence>